<dbReference type="STRING" id="3750.A0A498KR72"/>
<name>A0A498KR72_MALDO</name>
<dbReference type="SUPFAM" id="SSF101941">
    <property type="entry name" value="NAC domain"/>
    <property type="match status" value="1"/>
</dbReference>
<reference evidence="6 7" key="1">
    <citation type="submission" date="2018-10" db="EMBL/GenBank/DDBJ databases">
        <title>A high-quality apple genome assembly.</title>
        <authorList>
            <person name="Hu J."/>
        </authorList>
    </citation>
    <scope>NUCLEOTIDE SEQUENCE [LARGE SCALE GENOMIC DNA]</scope>
    <source>
        <strain evidence="7">cv. HFTH1</strain>
        <tissue evidence="6">Young leaf</tissue>
    </source>
</reference>
<sequence>MGTLGSNRERGGVSNAVGVRFHPTPEEMVDYLKLKKQDKGFKSDHIAEFDVCNFDPWDLAARIPSDDMVWYFFNRKEYKYINSTRSNRTTPGGQWRLTGKERPVKDRRSKALIGKKRTLTFYQRCGPQCKLKKTNWVRHEYSLIDSEAISNPKLRQKDFVLNRMKKEFDEEDTSIGEVELGSYSVSNVEDHAAAVVTPESQDYSSSTFLSSGYIEPGDVLQSNGTSYDCNAIQSPFGDNHYYSYTDKNDISTCDKGDWFTMSDFENEPPDDMCQEPRVGDFYSHVAYKNNISTNDENETVSYAAYDFENQYADDMIQESYLQPQKYARNALDADVCNNGYNNWQPQFWNKYSYKNNISTNNECEQFSNTQFNFENQATNKRTSEVCLPREEDLELAFYLPQLEDYTLEPPMNKKVGNVLHDNNYIACNEFQSPL</sequence>
<keyword evidence="3" id="KW-0804">Transcription</keyword>
<keyword evidence="1" id="KW-0805">Transcription regulation</keyword>
<dbReference type="Proteomes" id="UP000290289">
    <property type="component" value="Chromosome 1"/>
</dbReference>
<evidence type="ECO:0000256" key="1">
    <source>
        <dbReference type="ARBA" id="ARBA00023015"/>
    </source>
</evidence>
<comment type="caution">
    <text evidence="6">The sequence shown here is derived from an EMBL/GenBank/DDBJ whole genome shotgun (WGS) entry which is preliminary data.</text>
</comment>
<accession>A0A498KR72</accession>
<proteinExistence type="predicted"/>
<dbReference type="GO" id="GO:0003677">
    <property type="term" value="F:DNA binding"/>
    <property type="evidence" value="ECO:0007669"/>
    <property type="project" value="UniProtKB-KW"/>
</dbReference>
<dbReference type="InterPro" id="IPR036093">
    <property type="entry name" value="NAC_dom_sf"/>
</dbReference>
<dbReference type="Gene3D" id="2.170.150.80">
    <property type="entry name" value="NAC domain"/>
    <property type="match status" value="1"/>
</dbReference>
<feature type="domain" description="NAC" evidence="5">
    <location>
        <begin position="15"/>
        <end position="167"/>
    </location>
</feature>
<dbReference type="Pfam" id="PF02365">
    <property type="entry name" value="NAM"/>
    <property type="match status" value="1"/>
</dbReference>
<evidence type="ECO:0000256" key="4">
    <source>
        <dbReference type="ARBA" id="ARBA00023242"/>
    </source>
</evidence>
<dbReference type="GO" id="GO:0006355">
    <property type="term" value="P:regulation of DNA-templated transcription"/>
    <property type="evidence" value="ECO:0007669"/>
    <property type="project" value="InterPro"/>
</dbReference>
<dbReference type="PROSITE" id="PS51005">
    <property type="entry name" value="NAC"/>
    <property type="match status" value="1"/>
</dbReference>
<evidence type="ECO:0000256" key="2">
    <source>
        <dbReference type="ARBA" id="ARBA00023125"/>
    </source>
</evidence>
<evidence type="ECO:0000256" key="3">
    <source>
        <dbReference type="ARBA" id="ARBA00023163"/>
    </source>
</evidence>
<protein>
    <recommendedName>
        <fullName evidence="5">NAC domain-containing protein</fullName>
    </recommendedName>
</protein>
<evidence type="ECO:0000313" key="6">
    <source>
        <dbReference type="EMBL" id="RXI07583.1"/>
    </source>
</evidence>
<dbReference type="InterPro" id="IPR003441">
    <property type="entry name" value="NAC-dom"/>
</dbReference>
<evidence type="ECO:0000259" key="5">
    <source>
        <dbReference type="PROSITE" id="PS51005"/>
    </source>
</evidence>
<keyword evidence="7" id="KW-1185">Reference proteome</keyword>
<keyword evidence="4" id="KW-0539">Nucleus</keyword>
<keyword evidence="2" id="KW-0238">DNA-binding</keyword>
<evidence type="ECO:0000313" key="7">
    <source>
        <dbReference type="Proteomes" id="UP000290289"/>
    </source>
</evidence>
<dbReference type="EMBL" id="RDQH01000327">
    <property type="protein sequence ID" value="RXI07583.1"/>
    <property type="molecule type" value="Genomic_DNA"/>
</dbReference>
<gene>
    <name evidence="6" type="ORF">DVH24_005356</name>
</gene>
<organism evidence="6 7">
    <name type="scientific">Malus domestica</name>
    <name type="common">Apple</name>
    <name type="synonym">Pyrus malus</name>
    <dbReference type="NCBI Taxonomy" id="3750"/>
    <lineage>
        <taxon>Eukaryota</taxon>
        <taxon>Viridiplantae</taxon>
        <taxon>Streptophyta</taxon>
        <taxon>Embryophyta</taxon>
        <taxon>Tracheophyta</taxon>
        <taxon>Spermatophyta</taxon>
        <taxon>Magnoliopsida</taxon>
        <taxon>eudicotyledons</taxon>
        <taxon>Gunneridae</taxon>
        <taxon>Pentapetalae</taxon>
        <taxon>rosids</taxon>
        <taxon>fabids</taxon>
        <taxon>Rosales</taxon>
        <taxon>Rosaceae</taxon>
        <taxon>Amygdaloideae</taxon>
        <taxon>Maleae</taxon>
        <taxon>Malus</taxon>
    </lineage>
</organism>
<dbReference type="AlphaFoldDB" id="A0A498KR72"/>
<dbReference type="PANTHER" id="PTHR31744">
    <property type="entry name" value="PROTEIN CUP-SHAPED COTYLEDON 2-RELATED"/>
    <property type="match status" value="1"/>
</dbReference>